<comment type="caution">
    <text evidence="5">The sequence shown here is derived from an EMBL/GenBank/DDBJ whole genome shotgun (WGS) entry which is preliminary data.</text>
</comment>
<dbReference type="InterPro" id="IPR028098">
    <property type="entry name" value="Glyco_trans_4-like_N"/>
</dbReference>
<keyword evidence="6" id="KW-1185">Reference proteome</keyword>
<gene>
    <name evidence="5" type="ORF">C8D89_11970</name>
</gene>
<evidence type="ECO:0000256" key="1">
    <source>
        <dbReference type="ARBA" id="ARBA00022676"/>
    </source>
</evidence>
<proteinExistence type="predicted"/>
<organism evidence="5 6">
    <name type="scientific">Actinomycetospora cinnamomea</name>
    <dbReference type="NCBI Taxonomy" id="663609"/>
    <lineage>
        <taxon>Bacteria</taxon>
        <taxon>Bacillati</taxon>
        <taxon>Actinomycetota</taxon>
        <taxon>Actinomycetes</taxon>
        <taxon>Pseudonocardiales</taxon>
        <taxon>Pseudonocardiaceae</taxon>
        <taxon>Actinomycetospora</taxon>
    </lineage>
</organism>
<dbReference type="SUPFAM" id="SSF53756">
    <property type="entry name" value="UDP-Glycosyltransferase/glycogen phosphorylase"/>
    <property type="match status" value="1"/>
</dbReference>
<sequence>MRIIHIVPLLSDDGSFGGPFRVALNQVRELRARGHEAEIITMRLGHSSAARSFARESVRAFRGLRVPGLRFTGLISLELILWLLRNRSVVDVLHVHASRDLVSMSAMAASRFLPRARIIVQTHGMIQPSGRIGVRVFDSVLTTRLIVRSHVVLTLTNEERAGLQRLEPSICTMSISNGLQGSFEHAEEQRDHEVLFLARLQERKRPVQFVETAAELHHRFPTWKWTIVGPDDGQLSRVKEAIEQKLLQDIVTYEGSLGYAEVERRLSRASVYVLPSVDEPFPMSLLEAMQAGLACVLTRSCGIAETLEKHQAALVADPNLPSIVRSVGRILEDHELRMSLKREARRVVKSIYSIEAVVDRLLDIYGGSNGSSRDCIASEEAP</sequence>
<keyword evidence="1" id="KW-0328">Glycosyltransferase</keyword>
<dbReference type="PANTHER" id="PTHR12526:SF630">
    <property type="entry name" value="GLYCOSYLTRANSFERASE"/>
    <property type="match status" value="1"/>
</dbReference>
<evidence type="ECO:0000259" key="4">
    <source>
        <dbReference type="Pfam" id="PF13439"/>
    </source>
</evidence>
<name>A0A2U1EVM6_9PSEU</name>
<dbReference type="RefSeq" id="WP_165825923.1">
    <property type="nucleotide sequence ID" value="NZ_QEKW01000019.1"/>
</dbReference>
<reference evidence="5 6" key="1">
    <citation type="submission" date="2018-04" db="EMBL/GenBank/DDBJ databases">
        <title>Genomic Encyclopedia of Type Strains, Phase IV (KMG-IV): sequencing the most valuable type-strain genomes for metagenomic binning, comparative biology and taxonomic classification.</title>
        <authorList>
            <person name="Goeker M."/>
        </authorList>
    </citation>
    <scope>NUCLEOTIDE SEQUENCE [LARGE SCALE GENOMIC DNA]</scope>
    <source>
        <strain evidence="5 6">DSM 45771</strain>
    </source>
</reference>
<accession>A0A2U1EVM6</accession>
<dbReference type="PANTHER" id="PTHR12526">
    <property type="entry name" value="GLYCOSYLTRANSFERASE"/>
    <property type="match status" value="1"/>
</dbReference>
<feature type="domain" description="Glycosyltransferase subfamily 4-like N-terminal" evidence="4">
    <location>
        <begin position="17"/>
        <end position="165"/>
    </location>
</feature>
<evidence type="ECO:0000256" key="2">
    <source>
        <dbReference type="ARBA" id="ARBA00022679"/>
    </source>
</evidence>
<evidence type="ECO:0000313" key="6">
    <source>
        <dbReference type="Proteomes" id="UP000245639"/>
    </source>
</evidence>
<dbReference type="Pfam" id="PF13439">
    <property type="entry name" value="Glyco_transf_4"/>
    <property type="match status" value="1"/>
</dbReference>
<dbReference type="Proteomes" id="UP000245639">
    <property type="component" value="Unassembled WGS sequence"/>
</dbReference>
<evidence type="ECO:0000259" key="3">
    <source>
        <dbReference type="Pfam" id="PF00534"/>
    </source>
</evidence>
<dbReference type="EMBL" id="QEKW01000019">
    <property type="protein sequence ID" value="PVZ03961.1"/>
    <property type="molecule type" value="Genomic_DNA"/>
</dbReference>
<keyword evidence="2 5" id="KW-0808">Transferase</keyword>
<dbReference type="Gene3D" id="3.40.50.2000">
    <property type="entry name" value="Glycogen Phosphorylase B"/>
    <property type="match status" value="2"/>
</dbReference>
<dbReference type="InterPro" id="IPR001296">
    <property type="entry name" value="Glyco_trans_1"/>
</dbReference>
<protein>
    <submittedName>
        <fullName evidence="5">Glycosyltransferase involved in cell wall biosynthesis</fullName>
    </submittedName>
</protein>
<dbReference type="AlphaFoldDB" id="A0A2U1EVM6"/>
<dbReference type="Pfam" id="PF00534">
    <property type="entry name" value="Glycos_transf_1"/>
    <property type="match status" value="1"/>
</dbReference>
<dbReference type="GO" id="GO:0016757">
    <property type="term" value="F:glycosyltransferase activity"/>
    <property type="evidence" value="ECO:0007669"/>
    <property type="project" value="UniProtKB-KW"/>
</dbReference>
<feature type="domain" description="Glycosyl transferase family 1" evidence="3">
    <location>
        <begin position="183"/>
        <end position="346"/>
    </location>
</feature>
<evidence type="ECO:0000313" key="5">
    <source>
        <dbReference type="EMBL" id="PVZ03961.1"/>
    </source>
</evidence>